<comment type="caution">
    <text evidence="6">The sequence shown here is derived from an EMBL/GenBank/DDBJ whole genome shotgun (WGS) entry which is preliminary data.</text>
</comment>
<dbReference type="NCBIfam" id="TIGR01838">
    <property type="entry name" value="PHA_synth_I"/>
    <property type="match status" value="1"/>
</dbReference>
<name>A0ABQ4PSB9_9PROT</name>
<evidence type="ECO:0000313" key="7">
    <source>
        <dbReference type="Proteomes" id="UP001161064"/>
    </source>
</evidence>
<dbReference type="Pfam" id="PF07167">
    <property type="entry name" value="PhaC_N"/>
    <property type="match status" value="1"/>
</dbReference>
<evidence type="ECO:0000256" key="3">
    <source>
        <dbReference type="ARBA" id="ARBA00022679"/>
    </source>
</evidence>
<dbReference type="PANTHER" id="PTHR36837">
    <property type="entry name" value="POLY(3-HYDROXYALKANOATE) POLYMERASE SUBUNIT PHAC"/>
    <property type="match status" value="1"/>
</dbReference>
<keyword evidence="3" id="KW-0808">Transferase</keyword>
<sequence length="642" mass="71652">MRFGKAFGTKTMAEKISRAASDPKGDQAAFEQLPPTDPATATTLLEALQAQNLESIESLTRNLGHALSKVGMLGVQAVDEVMADDARPLRADPYGLAPYAAEVTTRLVGNPEKMLAAHQDLWRGFSDLWTETVKISLGEEVDQEPKDKRFVDADWQTLPMFNLIQKTYLHTANWFTGLIDHVDGIDDMTRRKASFFHKQLADAFAPSNFLMTNPVALREALRTGGMSIVKGISNLEQDLKRGHGRLTPNQVDERPFKIGENIAISPGKIIHRGEIIEIIQYNPTTKTVFEIPILFFPPWINKFYILDLRQDNSMVKWLTEQGHSVFVVSWVNPGVEHTEKTFEDYARLGIFEALDAVIKATGQSKINTVGYCIGGTLLAATMAFMAKTGDDRINSATFFASQSDFEEAGDLKVFTDDAAIQYIKDEIEHAGGVLDATVMGETFNFLRANDLVWSFVVNNYLMGKDPKPFDLLFWNADQTRMPKALHLFYLDNFYRHNRLSKGEMSLMGHKLAMKDVTTPVYMQSSKEDHIAPWRSIFRGAKLFGGPVRMILAGSGHIAGVINHPAAQKYQHWLPSKSMTDLPATADQWQQSLEEFKGSWWPDWAIWLAERSGNQIPARVPGDGECAVLGDAPGTYVLVKSAS</sequence>
<dbReference type="InterPro" id="IPR029058">
    <property type="entry name" value="AB_hydrolase_fold"/>
</dbReference>
<dbReference type="PANTHER" id="PTHR36837:SF5">
    <property type="entry name" value="POLY-3-HYDROXYBUTYRATE SYNTHASE"/>
    <property type="match status" value="1"/>
</dbReference>
<dbReference type="Gene3D" id="3.40.50.1820">
    <property type="entry name" value="alpha/beta hydrolase"/>
    <property type="match status" value="1"/>
</dbReference>
<dbReference type="EMBL" id="BPFZ01000001">
    <property type="protein sequence ID" value="GIU65871.1"/>
    <property type="molecule type" value="Genomic_DNA"/>
</dbReference>
<keyword evidence="2" id="KW-0963">Cytoplasm</keyword>
<keyword evidence="7" id="KW-1185">Reference proteome</keyword>
<gene>
    <name evidence="6" type="ORF">PsB1_0025</name>
</gene>
<evidence type="ECO:0000256" key="2">
    <source>
        <dbReference type="ARBA" id="ARBA00022490"/>
    </source>
</evidence>
<evidence type="ECO:0000256" key="1">
    <source>
        <dbReference type="ARBA" id="ARBA00004496"/>
    </source>
</evidence>
<organism evidence="6 7">
    <name type="scientific">Candidatus Phycosocius spiralis</name>
    <dbReference type="NCBI Taxonomy" id="2815099"/>
    <lineage>
        <taxon>Bacteria</taxon>
        <taxon>Pseudomonadati</taxon>
        <taxon>Pseudomonadota</taxon>
        <taxon>Alphaproteobacteria</taxon>
        <taxon>Caulobacterales</taxon>
        <taxon>Caulobacterales incertae sedis</taxon>
        <taxon>Candidatus Phycosocius</taxon>
    </lineage>
</organism>
<evidence type="ECO:0000259" key="5">
    <source>
        <dbReference type="Pfam" id="PF07167"/>
    </source>
</evidence>
<feature type="domain" description="Poly-beta-hydroxybutyrate polymerase N-terminal" evidence="5">
    <location>
        <begin position="146"/>
        <end position="318"/>
    </location>
</feature>
<dbReference type="InterPro" id="IPR051321">
    <property type="entry name" value="PHA/PHB_synthase"/>
</dbReference>
<accession>A0ABQ4PSB9</accession>
<reference evidence="6" key="2">
    <citation type="journal article" date="2023" name="ISME Commun">
        <title>Characterization of a bloom-associated alphaproteobacterial lineage, 'Candidatus Phycosocius': insights into freshwater algal-bacterial interactions.</title>
        <authorList>
            <person name="Tanabe Y."/>
            <person name="Yamaguchi H."/>
            <person name="Yoshida M."/>
            <person name="Kai A."/>
            <person name="Okazaki Y."/>
        </authorList>
    </citation>
    <scope>NUCLEOTIDE SEQUENCE</scope>
    <source>
        <strain evidence="6">BOTRYCO-1</strain>
    </source>
</reference>
<proteinExistence type="predicted"/>
<comment type="subcellular location">
    <subcellularLocation>
        <location evidence="1">Cytoplasm</location>
    </subcellularLocation>
</comment>
<evidence type="ECO:0000313" key="6">
    <source>
        <dbReference type="EMBL" id="GIU65871.1"/>
    </source>
</evidence>
<dbReference type="Proteomes" id="UP001161064">
    <property type="component" value="Unassembled WGS sequence"/>
</dbReference>
<reference evidence="6" key="1">
    <citation type="submission" date="2021-05" db="EMBL/GenBank/DDBJ databases">
        <authorList>
            <person name="Tanabe Y."/>
        </authorList>
    </citation>
    <scope>NUCLEOTIDE SEQUENCE</scope>
    <source>
        <strain evidence="6">BOTRYCO-1</strain>
    </source>
</reference>
<dbReference type="InterPro" id="IPR010941">
    <property type="entry name" value="PhaC_N"/>
</dbReference>
<evidence type="ECO:0000256" key="4">
    <source>
        <dbReference type="ARBA" id="ARBA00023315"/>
    </source>
</evidence>
<keyword evidence="4" id="KW-0012">Acyltransferase</keyword>
<dbReference type="SUPFAM" id="SSF53474">
    <property type="entry name" value="alpha/beta-Hydrolases"/>
    <property type="match status" value="1"/>
</dbReference>
<protein>
    <submittedName>
        <fullName evidence="6">Class I poly(R)-hydroxyalkanoic acid synthase</fullName>
    </submittedName>
</protein>
<dbReference type="InterPro" id="IPR010963">
    <property type="entry name" value="PHA_synth_I"/>
</dbReference>